<keyword evidence="2" id="KW-0808">Transferase</keyword>
<dbReference type="InterPro" id="IPR001296">
    <property type="entry name" value="Glyco_trans_1"/>
</dbReference>
<feature type="domain" description="Glycosyl transferase family 1" evidence="3">
    <location>
        <begin position="189"/>
        <end position="349"/>
    </location>
</feature>
<evidence type="ECO:0000256" key="1">
    <source>
        <dbReference type="ARBA" id="ARBA00022676"/>
    </source>
</evidence>
<proteinExistence type="predicted"/>
<dbReference type="Gene3D" id="3.40.50.2000">
    <property type="entry name" value="Glycogen Phosphorylase B"/>
    <property type="match status" value="2"/>
</dbReference>
<dbReference type="AlphaFoldDB" id="A0AB35ZGB4"/>
<gene>
    <name evidence="4" type="ORF">F7D62_11450</name>
</gene>
<dbReference type="PANTHER" id="PTHR12526:SF629">
    <property type="entry name" value="TEICHURONIC ACID BIOSYNTHESIS GLYCOSYLTRANSFERASE TUAH-RELATED"/>
    <property type="match status" value="1"/>
</dbReference>
<name>A0AB35ZGB4_9BACT</name>
<evidence type="ECO:0000259" key="3">
    <source>
        <dbReference type="Pfam" id="PF00534"/>
    </source>
</evidence>
<dbReference type="CDD" id="cd03801">
    <property type="entry name" value="GT4_PimA-like"/>
    <property type="match status" value="1"/>
</dbReference>
<dbReference type="RefSeq" id="WP_153087386.1">
    <property type="nucleotide sequence ID" value="NZ_JAPDUO010000006.1"/>
</dbReference>
<keyword evidence="1" id="KW-0328">Glycosyltransferase</keyword>
<evidence type="ECO:0000313" key="5">
    <source>
        <dbReference type="Proteomes" id="UP000390763"/>
    </source>
</evidence>
<dbReference type="PANTHER" id="PTHR12526">
    <property type="entry name" value="GLYCOSYLTRANSFERASE"/>
    <property type="match status" value="1"/>
</dbReference>
<dbReference type="Pfam" id="PF00534">
    <property type="entry name" value="Glycos_transf_1"/>
    <property type="match status" value="1"/>
</dbReference>
<evidence type="ECO:0000313" key="4">
    <source>
        <dbReference type="EMBL" id="MQO04707.1"/>
    </source>
</evidence>
<dbReference type="Proteomes" id="UP000390763">
    <property type="component" value="Unassembled WGS sequence"/>
</dbReference>
<reference evidence="5" key="1">
    <citation type="submission" date="2019-09" db="EMBL/GenBank/DDBJ databases">
        <title>Distinct polysaccharide growth profiles of human intestinal Prevotella copri isolates.</title>
        <authorList>
            <person name="Fehlner-Peach H."/>
            <person name="Magnabosco C."/>
            <person name="Raghavan V."/>
            <person name="Scher J.U."/>
            <person name="Tett A."/>
            <person name="Cox L.M."/>
            <person name="Gottsegen C."/>
            <person name="Watters A."/>
            <person name="Wiltshire- Gordon J.D."/>
            <person name="Segata N."/>
            <person name="Bonneau R."/>
            <person name="Littman D.R."/>
        </authorList>
    </citation>
    <scope>NUCLEOTIDE SEQUENCE [LARGE SCALE GENOMIC DNA]</scope>
    <source>
        <strain evidence="5">iAK279</strain>
    </source>
</reference>
<organism evidence="4 5">
    <name type="scientific">Segatella copri</name>
    <dbReference type="NCBI Taxonomy" id="165179"/>
    <lineage>
        <taxon>Bacteria</taxon>
        <taxon>Pseudomonadati</taxon>
        <taxon>Bacteroidota</taxon>
        <taxon>Bacteroidia</taxon>
        <taxon>Bacteroidales</taxon>
        <taxon>Prevotellaceae</taxon>
        <taxon>Segatella</taxon>
    </lineage>
</organism>
<dbReference type="EMBL" id="VZBT01000082">
    <property type="protein sequence ID" value="MQO04707.1"/>
    <property type="molecule type" value="Genomic_DNA"/>
</dbReference>
<evidence type="ECO:0000256" key="2">
    <source>
        <dbReference type="ARBA" id="ARBA00022679"/>
    </source>
</evidence>
<sequence>MEKIKIAYLDWSYIFAGAERVLYTIIDNLDRCQFEPYLIFPFPRDYQKEYEKLDCHKVFLASKLTWWHGSDYWHHPLRGTDMLKRMLFGLKLARYLQKNGIKILHVNLLRPDCYWWLKPSHDAGIKIIGHFRSQAEEWIPGKKVQECCSLVLCVSKYSQSRFTSKGKFVESRALYDSIDIHSLFTPLTKDKAKEKLGFDSQVKLMASVGQLSPHKGHDHAIKAFAKISSKYPSLRLLIAGGGKENDLYNLKQLAKSEGVSDKVVFTGEQISNIQEVYRAADLILSLTKVGEAFGLVPFEACYMGTPFIAPCFGAVTEFVRNKDNGLLVDTNNILQIAEAIDWVFSHEEETSLMVGKLQNVIETRITPSVMISNLEKVYLEMNKSGL</sequence>
<dbReference type="GO" id="GO:0016757">
    <property type="term" value="F:glycosyltransferase activity"/>
    <property type="evidence" value="ECO:0007669"/>
    <property type="project" value="UniProtKB-KW"/>
</dbReference>
<protein>
    <submittedName>
        <fullName evidence="4">Glycosyltransferase family 4 protein</fullName>
    </submittedName>
</protein>
<comment type="caution">
    <text evidence="4">The sequence shown here is derived from an EMBL/GenBank/DDBJ whole genome shotgun (WGS) entry which is preliminary data.</text>
</comment>
<accession>A0AB35ZGB4</accession>
<dbReference type="SUPFAM" id="SSF53756">
    <property type="entry name" value="UDP-Glycosyltransferase/glycogen phosphorylase"/>
    <property type="match status" value="1"/>
</dbReference>